<feature type="binding site" evidence="4">
    <location>
        <position position="22"/>
    </location>
    <ligand>
        <name>FAD</name>
        <dbReference type="ChEBI" id="CHEBI:57692"/>
    </ligand>
</feature>
<dbReference type="SUPFAM" id="SSF54373">
    <property type="entry name" value="FAD-linked reductases, C-terminal domain"/>
    <property type="match status" value="1"/>
</dbReference>
<evidence type="ECO:0000256" key="2">
    <source>
        <dbReference type="ARBA" id="ARBA00005995"/>
    </source>
</evidence>
<dbReference type="Pfam" id="PF01593">
    <property type="entry name" value="Amino_oxidase"/>
    <property type="match status" value="1"/>
</dbReference>
<accession>A0AAP5ICG7</accession>
<gene>
    <name evidence="6" type="ORF">G7B40_023485</name>
</gene>
<dbReference type="EMBL" id="JAALHA020000013">
    <property type="protein sequence ID" value="MDR9897507.1"/>
    <property type="molecule type" value="Genomic_DNA"/>
</dbReference>
<dbReference type="Proteomes" id="UP000667802">
    <property type="component" value="Unassembled WGS sequence"/>
</dbReference>
<dbReference type="Gene3D" id="3.90.660.10">
    <property type="match status" value="1"/>
</dbReference>
<feature type="binding site" evidence="4">
    <location>
        <position position="241"/>
    </location>
    <ligand>
        <name>substrate</name>
    </ligand>
</feature>
<dbReference type="InterPro" id="IPR001613">
    <property type="entry name" value="Flavin_amine_oxidase"/>
</dbReference>
<dbReference type="PANTHER" id="PTHR43563:SF14">
    <property type="entry name" value="AMINE OXIDASE"/>
    <property type="match status" value="1"/>
</dbReference>
<dbReference type="Gene3D" id="3.50.50.60">
    <property type="entry name" value="FAD/NAD(P)-binding domain"/>
    <property type="match status" value="1"/>
</dbReference>
<feature type="binding site" evidence="4">
    <location>
        <begin position="41"/>
        <end position="42"/>
    </location>
    <ligand>
        <name>FAD</name>
        <dbReference type="ChEBI" id="CHEBI:57692"/>
    </ligand>
</feature>
<evidence type="ECO:0000256" key="4">
    <source>
        <dbReference type="PIRSR" id="PIRSR601613-1"/>
    </source>
</evidence>
<dbReference type="SUPFAM" id="SSF51905">
    <property type="entry name" value="FAD/NAD(P)-binding domain"/>
    <property type="match status" value="1"/>
</dbReference>
<dbReference type="AlphaFoldDB" id="A0AAP5ICG7"/>
<dbReference type="PANTHER" id="PTHR43563">
    <property type="entry name" value="AMINE OXIDASE"/>
    <property type="match status" value="1"/>
</dbReference>
<evidence type="ECO:0000256" key="3">
    <source>
        <dbReference type="ARBA" id="ARBA00023002"/>
    </source>
</evidence>
<comment type="similarity">
    <text evidence="2">Belongs to the flavin monoamine oxidase family.</text>
</comment>
<evidence type="ECO:0000256" key="1">
    <source>
        <dbReference type="ARBA" id="ARBA00001974"/>
    </source>
</evidence>
<dbReference type="Gene3D" id="1.10.405.10">
    <property type="entry name" value="Guanine Nucleotide Dissociation Inhibitor, domain 1"/>
    <property type="match status" value="1"/>
</dbReference>
<dbReference type="InterPro" id="IPR002937">
    <property type="entry name" value="Amino_oxidase"/>
</dbReference>
<dbReference type="PRINTS" id="PR00757">
    <property type="entry name" value="AMINEOXDASEF"/>
</dbReference>
<organism evidence="6 7">
    <name type="scientific">Aetokthonos hydrillicola Thurmond2011</name>
    <dbReference type="NCBI Taxonomy" id="2712845"/>
    <lineage>
        <taxon>Bacteria</taxon>
        <taxon>Bacillati</taxon>
        <taxon>Cyanobacteriota</taxon>
        <taxon>Cyanophyceae</taxon>
        <taxon>Nostocales</taxon>
        <taxon>Hapalosiphonaceae</taxon>
        <taxon>Aetokthonos</taxon>
    </lineage>
</organism>
<protein>
    <submittedName>
        <fullName evidence="6">FAD-dependent oxidoreductase</fullName>
    </submittedName>
</protein>
<dbReference type="InterPro" id="IPR036188">
    <property type="entry name" value="FAD/NAD-bd_sf"/>
</dbReference>
<sequence length="459" mass="50206">MNPSKTSEQTTFDTIIVGAGLSGLYAARVLSKAGQRVAVLEARDRVGGLTYSQYSQYLGEYIDLGGAWLADNHTRMHELVQEFNVPLIRQFKTGQEVTVDGETRHTGDVGSFPGRQAALPELQTAMAKLEDALAGIDINAPWTHAKADEFDAMTFAAWIEKNIETPATREFIATSTNAFFGVMPEEVSFLETLHLFKTCGDIIFMGDTHTGGQAAHMMGSQLVSEGLAATVNGVVSLNSPVRRIIQNDQSVIVECDETTWQGKQVICALPPVMINRLEFEPMLPAYRRAFHQRCPIGRYTKAILTYETPFWREQGLSGLAGSLDNGMTGIFDLGDTESKHGVISILFGGEPSIRLDDASKAERDQIILDQVAYALGDLGRHPVEMVVQQWVNEHWSQGGACSYMTTGTLTTIGDRLWQPCGRIYWAGTHLSRVWRGYMEGACAAGEAAANAVLAAWACS</sequence>
<reference evidence="7" key="1">
    <citation type="journal article" date="2021" name="Science">
        <title>Hunting the eagle killer: A cyanobacterial neurotoxin causes vacuolar myelinopathy.</title>
        <authorList>
            <person name="Breinlinger S."/>
            <person name="Phillips T.J."/>
            <person name="Haram B.N."/>
            <person name="Mares J."/>
            <person name="Martinez Yerena J.A."/>
            <person name="Hrouzek P."/>
            <person name="Sobotka R."/>
            <person name="Henderson W.M."/>
            <person name="Schmieder P."/>
            <person name="Williams S.M."/>
            <person name="Lauderdale J.D."/>
            <person name="Wilde H.D."/>
            <person name="Gerrin W."/>
            <person name="Kust A."/>
            <person name="Washington J.W."/>
            <person name="Wagner C."/>
            <person name="Geier B."/>
            <person name="Liebeke M."/>
            <person name="Enke H."/>
            <person name="Niedermeyer T.H.J."/>
            <person name="Wilde S.B."/>
        </authorList>
    </citation>
    <scope>NUCLEOTIDE SEQUENCE [LARGE SCALE GENOMIC DNA]</scope>
    <source>
        <strain evidence="7">Thurmond2011</strain>
    </source>
</reference>
<dbReference type="RefSeq" id="WP_208338473.1">
    <property type="nucleotide sequence ID" value="NZ_CAWQFN010000089.1"/>
</dbReference>
<feature type="domain" description="Amine oxidase" evidence="5">
    <location>
        <begin position="21"/>
        <end position="453"/>
    </location>
</feature>
<evidence type="ECO:0000259" key="5">
    <source>
        <dbReference type="Pfam" id="PF01593"/>
    </source>
</evidence>
<dbReference type="GO" id="GO:0016491">
    <property type="term" value="F:oxidoreductase activity"/>
    <property type="evidence" value="ECO:0007669"/>
    <property type="project" value="UniProtKB-KW"/>
</dbReference>
<comment type="caution">
    <text evidence="6">The sequence shown here is derived from an EMBL/GenBank/DDBJ whole genome shotgun (WGS) entry which is preliminary data.</text>
</comment>
<evidence type="ECO:0000313" key="7">
    <source>
        <dbReference type="Proteomes" id="UP000667802"/>
    </source>
</evidence>
<name>A0AAP5ICG7_9CYAN</name>
<comment type="cofactor">
    <cofactor evidence="1">
        <name>FAD</name>
        <dbReference type="ChEBI" id="CHEBI:57692"/>
    </cofactor>
</comment>
<keyword evidence="7" id="KW-1185">Reference proteome</keyword>
<dbReference type="InterPro" id="IPR050703">
    <property type="entry name" value="Flavin_MAO"/>
</dbReference>
<proteinExistence type="inferred from homology"/>
<evidence type="ECO:0000313" key="6">
    <source>
        <dbReference type="EMBL" id="MDR9897507.1"/>
    </source>
</evidence>
<keyword evidence="3" id="KW-0560">Oxidoreductase</keyword>